<sequence>MEILTEKTQTKVKKEYPLIHFDMIALVWIIFIYFIITYNVQSSTITIMAILSVLYLLIVFNPNSKFSNKLNDFIFRINLRTLPWATKNSKIIKWGCLVVLVCMIMMLGIFLSIESATILSLIYIISPFLIVMAFSKRKSKDSYE</sequence>
<feature type="transmembrane region" description="Helical" evidence="1">
    <location>
        <begin position="16"/>
        <end position="36"/>
    </location>
</feature>
<organism evidence="2 3">
    <name type="scientific">Candidatus Lokiarchaeum ossiferum</name>
    <dbReference type="NCBI Taxonomy" id="2951803"/>
    <lineage>
        <taxon>Archaea</taxon>
        <taxon>Promethearchaeati</taxon>
        <taxon>Promethearchaeota</taxon>
        <taxon>Promethearchaeia</taxon>
        <taxon>Promethearchaeales</taxon>
        <taxon>Promethearchaeaceae</taxon>
        <taxon>Candidatus Lokiarchaeum</taxon>
    </lineage>
</organism>
<dbReference type="EMBL" id="CP104013">
    <property type="protein sequence ID" value="UYP45204.1"/>
    <property type="molecule type" value="Genomic_DNA"/>
</dbReference>
<keyword evidence="3" id="KW-1185">Reference proteome</keyword>
<keyword evidence="1" id="KW-0812">Transmembrane</keyword>
<accession>A0ABY6HNW3</accession>
<protein>
    <submittedName>
        <fullName evidence="2">Uncharacterized protein</fullName>
    </submittedName>
</protein>
<evidence type="ECO:0000256" key="1">
    <source>
        <dbReference type="SAM" id="Phobius"/>
    </source>
</evidence>
<proteinExistence type="predicted"/>
<keyword evidence="1" id="KW-0472">Membrane</keyword>
<evidence type="ECO:0000313" key="3">
    <source>
        <dbReference type="Proteomes" id="UP001208689"/>
    </source>
</evidence>
<reference evidence="2" key="1">
    <citation type="submission" date="2022-09" db="EMBL/GenBank/DDBJ databases">
        <title>Actin cytoskeleton and complex cell architecture in an #Asgard archaeon.</title>
        <authorList>
            <person name="Ponce Toledo R.I."/>
            <person name="Schleper C."/>
            <person name="Rodrigues Oliveira T."/>
            <person name="Wollweber F."/>
            <person name="Xu J."/>
            <person name="Rittmann S."/>
            <person name="Klingl A."/>
            <person name="Pilhofer M."/>
        </authorList>
    </citation>
    <scope>NUCLEOTIDE SEQUENCE</scope>
    <source>
        <strain evidence="2">B-35</strain>
    </source>
</reference>
<feature type="transmembrane region" description="Helical" evidence="1">
    <location>
        <begin position="42"/>
        <end position="60"/>
    </location>
</feature>
<name>A0ABY6HNW3_9ARCH</name>
<feature type="transmembrane region" description="Helical" evidence="1">
    <location>
        <begin position="117"/>
        <end position="135"/>
    </location>
</feature>
<feature type="transmembrane region" description="Helical" evidence="1">
    <location>
        <begin position="91"/>
        <end position="111"/>
    </location>
</feature>
<evidence type="ECO:0000313" key="2">
    <source>
        <dbReference type="EMBL" id="UYP45204.1"/>
    </source>
</evidence>
<gene>
    <name evidence="2" type="ORF">NEF87_001489</name>
</gene>
<dbReference type="Proteomes" id="UP001208689">
    <property type="component" value="Chromosome"/>
</dbReference>
<keyword evidence="1" id="KW-1133">Transmembrane helix</keyword>